<dbReference type="Proteomes" id="UP001141806">
    <property type="component" value="Unassembled WGS sequence"/>
</dbReference>
<evidence type="ECO:0000256" key="7">
    <source>
        <dbReference type="SAM" id="MobiDB-lite"/>
    </source>
</evidence>
<sequence>MLEFPIHDPGSVASEILKLNIYNNKKKGSRVGSHRLTTVEVAVAAIAIGVGEEDSKQQRQQSISKKKKSRSSRDLWPDLPPPKKKKFTKNFWISHGRNSIVEEQYISVNLSSTNPSFNKNSTGIIHNQTGESTTHRKTTAGKISGFLFLIIFYLHLFLITVLIIFLTIRSLVSHSSSFHLSHPLNWYLPLFSSTACSAIVAFLWQLFTRCNPSKAIKTAFWLSPLLTVAAGILLFAIGTTGSLAAAVPAVIFALIQSLYACWVVPRIDHTSKIISISLLTPTSGTTKFIVLSILISTIYSSFAVSGTGGATAATGSVSLYNALFVLAILLSLTWTMHVIRNISHVSISRVGYLYFAYGLEFNTFEAYHDTIKHSLGNVCLGSAIVPVLGIIRGSARAISLVAGDTDEFLFSCANCYAGVAARLVAYGNRWGFVHVGVYNKGFVRASMDTWEMIGRAGLEQMIDSDLTGSFCFLCGVAAGAACTLVSGSWALAVESRYATEVSIYAFLIGYFMSRISMSWPQACVSAYHVAYADNPQSLRFDSTIPDRIRELQTMV</sequence>
<evidence type="ECO:0000256" key="6">
    <source>
        <dbReference type="RuleBase" id="RU368066"/>
    </source>
</evidence>
<name>A0A9Q0L0F0_9MAGN</name>
<keyword evidence="3 6" id="KW-0812">Transmembrane</keyword>
<comment type="subcellular location">
    <subcellularLocation>
        <location evidence="6">Cell membrane</location>
        <topology evidence="6">Multi-pass membrane protein</topology>
    </subcellularLocation>
    <subcellularLocation>
        <location evidence="1">Membrane</location>
        <topology evidence="1">Multi-pass membrane protein</topology>
    </subcellularLocation>
</comment>
<dbReference type="EMBL" id="JAMYWD010000002">
    <property type="protein sequence ID" value="KAJ4979985.1"/>
    <property type="molecule type" value="Genomic_DNA"/>
</dbReference>
<feature type="transmembrane region" description="Helical" evidence="6">
    <location>
        <begin position="186"/>
        <end position="207"/>
    </location>
</feature>
<feature type="transmembrane region" description="Helical" evidence="6">
    <location>
        <begin position="497"/>
        <end position="513"/>
    </location>
</feature>
<feature type="transmembrane region" description="Helical" evidence="6">
    <location>
        <begin position="276"/>
        <end position="299"/>
    </location>
</feature>
<comment type="similarity">
    <text evidence="2 6">Belongs to the CTL (choline transporter-like) family.</text>
</comment>
<keyword evidence="9" id="KW-1185">Reference proteome</keyword>
<accession>A0A9Q0L0F0</accession>
<feature type="transmembrane region" description="Helical" evidence="6">
    <location>
        <begin position="319"/>
        <end position="339"/>
    </location>
</feature>
<evidence type="ECO:0000313" key="8">
    <source>
        <dbReference type="EMBL" id="KAJ4979985.1"/>
    </source>
</evidence>
<dbReference type="AlphaFoldDB" id="A0A9Q0L0F0"/>
<comment type="function">
    <text evidence="6">Choline transporter.</text>
</comment>
<dbReference type="PANTHER" id="PTHR12385">
    <property type="entry name" value="CHOLINE TRANSPORTER-LIKE (SLC FAMILY 44)"/>
    <property type="match status" value="1"/>
</dbReference>
<keyword evidence="4 6" id="KW-1133">Transmembrane helix</keyword>
<comment type="caution">
    <text evidence="8">The sequence shown here is derived from an EMBL/GenBank/DDBJ whole genome shotgun (WGS) entry which is preliminary data.</text>
</comment>
<feature type="transmembrane region" description="Helical" evidence="6">
    <location>
        <begin position="219"/>
        <end position="237"/>
    </location>
</feature>
<feature type="transmembrane region" description="Helical" evidence="6">
    <location>
        <begin position="146"/>
        <end position="166"/>
    </location>
</feature>
<dbReference type="GO" id="GO:0022857">
    <property type="term" value="F:transmembrane transporter activity"/>
    <property type="evidence" value="ECO:0007669"/>
    <property type="project" value="UniProtKB-UniRule"/>
</dbReference>
<dbReference type="InterPro" id="IPR007603">
    <property type="entry name" value="Choline_transptr-like"/>
</dbReference>
<evidence type="ECO:0000256" key="1">
    <source>
        <dbReference type="ARBA" id="ARBA00004141"/>
    </source>
</evidence>
<reference evidence="8" key="1">
    <citation type="journal article" date="2023" name="Plant J.">
        <title>The genome of the king protea, Protea cynaroides.</title>
        <authorList>
            <person name="Chang J."/>
            <person name="Duong T.A."/>
            <person name="Schoeman C."/>
            <person name="Ma X."/>
            <person name="Roodt D."/>
            <person name="Barker N."/>
            <person name="Li Z."/>
            <person name="Van de Peer Y."/>
            <person name="Mizrachi E."/>
        </authorList>
    </citation>
    <scope>NUCLEOTIDE SEQUENCE</scope>
    <source>
        <tissue evidence="8">Young leaves</tissue>
    </source>
</reference>
<feature type="transmembrane region" description="Helical" evidence="6">
    <location>
        <begin position="470"/>
        <end position="491"/>
    </location>
</feature>
<feature type="region of interest" description="Disordered" evidence="7">
    <location>
        <begin position="54"/>
        <end position="82"/>
    </location>
</feature>
<proteinExistence type="inferred from homology"/>
<dbReference type="GO" id="GO:0005886">
    <property type="term" value="C:plasma membrane"/>
    <property type="evidence" value="ECO:0007669"/>
    <property type="project" value="UniProtKB-SubCell"/>
</dbReference>
<gene>
    <name evidence="8" type="ORF">NE237_010765</name>
</gene>
<evidence type="ECO:0000256" key="3">
    <source>
        <dbReference type="ARBA" id="ARBA00022692"/>
    </source>
</evidence>
<evidence type="ECO:0000256" key="5">
    <source>
        <dbReference type="ARBA" id="ARBA00023136"/>
    </source>
</evidence>
<organism evidence="8 9">
    <name type="scientific">Protea cynaroides</name>
    <dbReference type="NCBI Taxonomy" id="273540"/>
    <lineage>
        <taxon>Eukaryota</taxon>
        <taxon>Viridiplantae</taxon>
        <taxon>Streptophyta</taxon>
        <taxon>Embryophyta</taxon>
        <taxon>Tracheophyta</taxon>
        <taxon>Spermatophyta</taxon>
        <taxon>Magnoliopsida</taxon>
        <taxon>Proteales</taxon>
        <taxon>Proteaceae</taxon>
        <taxon>Protea</taxon>
    </lineage>
</organism>
<evidence type="ECO:0000256" key="2">
    <source>
        <dbReference type="ARBA" id="ARBA00007168"/>
    </source>
</evidence>
<keyword evidence="5 6" id="KW-0472">Membrane</keyword>
<dbReference type="OrthoDB" id="44736at2759"/>
<evidence type="ECO:0000313" key="9">
    <source>
        <dbReference type="Proteomes" id="UP001141806"/>
    </source>
</evidence>
<evidence type="ECO:0000256" key="4">
    <source>
        <dbReference type="ARBA" id="ARBA00022989"/>
    </source>
</evidence>
<feature type="transmembrane region" description="Helical" evidence="6">
    <location>
        <begin position="243"/>
        <end position="264"/>
    </location>
</feature>
<dbReference type="Pfam" id="PF04515">
    <property type="entry name" value="Choline_transpo"/>
    <property type="match status" value="1"/>
</dbReference>
<dbReference type="PANTHER" id="PTHR12385:SF84">
    <property type="entry name" value="CHOLINE TRANSPORTER-LIKE PROTEIN"/>
    <property type="match status" value="1"/>
</dbReference>
<protein>
    <recommendedName>
        <fullName evidence="6">Choline transporter-like protein</fullName>
    </recommendedName>
</protein>